<keyword evidence="7" id="KW-0221">Differentiation</keyword>
<feature type="domain" description="EGF-like" evidence="13">
    <location>
        <begin position="483"/>
        <end position="520"/>
    </location>
</feature>
<feature type="disulfide bond" evidence="11">
    <location>
        <begin position="510"/>
        <end position="519"/>
    </location>
</feature>
<dbReference type="Pfam" id="PF07645">
    <property type="entry name" value="EGF_CA"/>
    <property type="match status" value="2"/>
</dbReference>
<evidence type="ECO:0000256" key="3">
    <source>
        <dbReference type="ARBA" id="ARBA00022475"/>
    </source>
</evidence>
<feature type="disulfide bond" evidence="11">
    <location>
        <begin position="234"/>
        <end position="243"/>
    </location>
</feature>
<dbReference type="AlphaFoldDB" id="A0A1A6G441"/>
<dbReference type="InterPro" id="IPR009030">
    <property type="entry name" value="Growth_fac_rcpt_cys_sf"/>
</dbReference>
<dbReference type="PROSITE" id="PS01186">
    <property type="entry name" value="EGF_2"/>
    <property type="match status" value="3"/>
</dbReference>
<dbReference type="PANTHER" id="PTHR12916">
    <property type="entry name" value="CYTOCHROME C OXIDASE POLYPEPTIDE VIC-2"/>
    <property type="match status" value="1"/>
</dbReference>
<evidence type="ECO:0000256" key="5">
    <source>
        <dbReference type="ARBA" id="ARBA00022729"/>
    </source>
</evidence>
<comment type="caution">
    <text evidence="14">The sequence shown here is derived from an EMBL/GenBank/DDBJ whole genome shotgun (WGS) entry which is preliminary data.</text>
</comment>
<feature type="disulfide bond" evidence="11">
    <location>
        <begin position="194"/>
        <end position="203"/>
    </location>
</feature>
<dbReference type="InterPro" id="IPR049883">
    <property type="entry name" value="NOTCH1_EGF-like"/>
</dbReference>
<feature type="domain" description="EGF-like" evidence="13">
    <location>
        <begin position="206"/>
        <end position="244"/>
    </location>
</feature>
<evidence type="ECO:0000256" key="6">
    <source>
        <dbReference type="ARBA" id="ARBA00022737"/>
    </source>
</evidence>
<dbReference type="InterPro" id="IPR001881">
    <property type="entry name" value="EGF-like_Ca-bd_dom"/>
</dbReference>
<dbReference type="Pfam" id="PF12661">
    <property type="entry name" value="hEGF"/>
    <property type="match status" value="2"/>
</dbReference>
<dbReference type="PROSITE" id="PS00022">
    <property type="entry name" value="EGF_1"/>
    <property type="match status" value="5"/>
</dbReference>
<feature type="disulfide bond" evidence="11">
    <location>
        <begin position="409"/>
        <end position="418"/>
    </location>
</feature>
<evidence type="ECO:0000256" key="10">
    <source>
        <dbReference type="ARBA" id="ARBA00023180"/>
    </source>
</evidence>
<keyword evidence="6" id="KW-0677">Repeat</keyword>
<feature type="domain" description="EGF-like" evidence="13">
    <location>
        <begin position="421"/>
        <end position="457"/>
    </location>
</feature>
<dbReference type="FunFam" id="2.10.25.10:FF:000060">
    <property type="entry name" value="Neurogenic locus notch protein 1"/>
    <property type="match status" value="1"/>
</dbReference>
<dbReference type="SMART" id="SM00181">
    <property type="entry name" value="EGF"/>
    <property type="match status" value="7"/>
</dbReference>
<dbReference type="InterPro" id="IPR018097">
    <property type="entry name" value="EGF_Ca-bd_CS"/>
</dbReference>
<keyword evidence="9 11" id="KW-1015">Disulfide bond</keyword>
<evidence type="ECO:0000256" key="9">
    <source>
        <dbReference type="ARBA" id="ARBA00023157"/>
    </source>
</evidence>
<feature type="disulfide bond" evidence="11">
    <location>
        <begin position="447"/>
        <end position="456"/>
    </location>
</feature>
<dbReference type="GO" id="GO:0005112">
    <property type="term" value="F:Notch binding"/>
    <property type="evidence" value="ECO:0007669"/>
    <property type="project" value="TreeGrafter"/>
</dbReference>
<dbReference type="SUPFAM" id="SSF57196">
    <property type="entry name" value="EGF/Laminin"/>
    <property type="match status" value="4"/>
</dbReference>
<dbReference type="FunFam" id="2.10.25.10:FF:000092">
    <property type="entry name" value="Neurogenic locus notch protein 1"/>
    <property type="match status" value="1"/>
</dbReference>
<dbReference type="PROSITE" id="PS01187">
    <property type="entry name" value="EGF_CA"/>
    <property type="match status" value="2"/>
</dbReference>
<organism evidence="14 15">
    <name type="scientific">Neotoma lepida</name>
    <name type="common">Desert woodrat</name>
    <dbReference type="NCBI Taxonomy" id="56216"/>
    <lineage>
        <taxon>Eukaryota</taxon>
        <taxon>Metazoa</taxon>
        <taxon>Chordata</taxon>
        <taxon>Craniata</taxon>
        <taxon>Vertebrata</taxon>
        <taxon>Euteleostomi</taxon>
        <taxon>Mammalia</taxon>
        <taxon>Eutheria</taxon>
        <taxon>Euarchontoglires</taxon>
        <taxon>Glires</taxon>
        <taxon>Rodentia</taxon>
        <taxon>Myomorpha</taxon>
        <taxon>Muroidea</taxon>
        <taxon>Cricetidae</taxon>
        <taxon>Neotominae</taxon>
        <taxon>Neotoma</taxon>
    </lineage>
</organism>
<evidence type="ECO:0000313" key="15">
    <source>
        <dbReference type="Proteomes" id="UP000092124"/>
    </source>
</evidence>
<keyword evidence="5" id="KW-0732">Signal</keyword>
<evidence type="ECO:0000256" key="4">
    <source>
        <dbReference type="ARBA" id="ARBA00022536"/>
    </source>
</evidence>
<proteinExistence type="predicted"/>
<evidence type="ECO:0000256" key="8">
    <source>
        <dbReference type="ARBA" id="ARBA00023136"/>
    </source>
</evidence>
<name>A0A1A6G441_NEOLE</name>
<dbReference type="InterPro" id="IPR000742">
    <property type="entry name" value="EGF"/>
</dbReference>
<dbReference type="GO" id="GO:0007219">
    <property type="term" value="P:Notch signaling pathway"/>
    <property type="evidence" value="ECO:0007669"/>
    <property type="project" value="TreeGrafter"/>
</dbReference>
<dbReference type="PANTHER" id="PTHR12916:SF4">
    <property type="entry name" value="UNINFLATABLE, ISOFORM C"/>
    <property type="match status" value="1"/>
</dbReference>
<dbReference type="STRING" id="56216.A0A1A6G441"/>
<dbReference type="SUPFAM" id="SSF57184">
    <property type="entry name" value="Growth factor receptor domain"/>
    <property type="match status" value="1"/>
</dbReference>
<dbReference type="Pfam" id="PF00008">
    <property type="entry name" value="EGF"/>
    <property type="match status" value="3"/>
</dbReference>
<comment type="caution">
    <text evidence="11">Lacks conserved residue(s) required for the propagation of feature annotation.</text>
</comment>
<protein>
    <recommendedName>
        <fullName evidence="13">EGF-like domain-containing protein</fullName>
    </recommendedName>
</protein>
<dbReference type="FunFam" id="2.10.25.10:FF:000541">
    <property type="entry name" value="Notch homolog 4, [Drosophila]"/>
    <property type="match status" value="1"/>
</dbReference>
<sequence>MEELRPEDHVETGMGGVKERVAYRTTHPGHMGAAGHWPLRSTRREESNQVLGLPLLLLSLPQSFCVPLDFWVRLASFLTPAGIPNSARMAVAAKPCFPHPQAPLAPLLQEPPASPAPAPPASLESDAKSIWKTSVHLLSVPTEATAIARCNPLPTPPLCPAAGEQCQLRDFCSANPCANGGVCLATYPQIQCRCPPGFEGHTCERDVNECFLEPGPCPKGTSCHNTLGSFQCLCPVGQEGPQCKLRKGPCPPGSCLNGGTCQLVEPPSRSPAPLSLSREGPLPWVGSMADPMILLSGYTGLNCEMNPDDCVRHQCQNGATCLDGLGTYTCLCPKTWKGELFRAGSWQQQCLLQASILTEAPNASPCPLSTPPAGWDCSEDIDECEAQGPPRCRNGGTCQNSAGGFHCVCVSGWGGPGCDENLDDCAAATCAPGSTCIDRVGSFSCLCPPGRTGLLCHLEDMCLSQPCHANAQCSTNPLTGSSLLPAHQGPSPCEHGGSCLNTPGSFNCLCPPGYTGSRCEADHNECLSQPCHPGSTCLDLLATFHCICPPDPRVCVMRVGLGQNARQSLGDASPHPVPMGGPATPSPLATTVPAPQDTRVSLPTRVHSSHSPTNQIVAMSSARRIEWGLWGTRVTLGR</sequence>
<dbReference type="InterPro" id="IPR013032">
    <property type="entry name" value="EGF-like_CS"/>
</dbReference>
<comment type="subcellular location">
    <subcellularLocation>
        <location evidence="1">Cell membrane</location>
    </subcellularLocation>
</comment>
<evidence type="ECO:0000256" key="11">
    <source>
        <dbReference type="PROSITE-ProRule" id="PRU00076"/>
    </source>
</evidence>
<dbReference type="SMART" id="SM00179">
    <property type="entry name" value="EGF_CA"/>
    <property type="match status" value="7"/>
</dbReference>
<dbReference type="OrthoDB" id="20872at2759"/>
<dbReference type="PROSITE" id="PS50026">
    <property type="entry name" value="EGF_3"/>
    <property type="match status" value="7"/>
</dbReference>
<dbReference type="EMBL" id="LZPO01107916">
    <property type="protein sequence ID" value="OBS60147.1"/>
    <property type="molecule type" value="Genomic_DNA"/>
</dbReference>
<feature type="domain" description="EGF-like" evidence="13">
    <location>
        <begin position="380"/>
        <end position="419"/>
    </location>
</feature>
<keyword evidence="2" id="KW-0217">Developmental protein</keyword>
<dbReference type="GO" id="GO:0005509">
    <property type="term" value="F:calcium ion binding"/>
    <property type="evidence" value="ECO:0007669"/>
    <property type="project" value="InterPro"/>
</dbReference>
<keyword evidence="15" id="KW-1185">Reference proteome</keyword>
<dbReference type="FunFam" id="2.10.25.10:FF:000125">
    <property type="entry name" value="Neurogenic locus notch protein-like"/>
    <property type="match status" value="1"/>
</dbReference>
<feature type="domain" description="EGF-like" evidence="13">
    <location>
        <begin position="522"/>
        <end position="556"/>
    </location>
</feature>
<dbReference type="PROSITE" id="PS00010">
    <property type="entry name" value="ASX_HYDROXYL"/>
    <property type="match status" value="6"/>
</dbReference>
<gene>
    <name evidence="14" type="ORF">A6R68_08774</name>
</gene>
<reference evidence="14 15" key="1">
    <citation type="submission" date="2016-06" db="EMBL/GenBank/DDBJ databases">
        <title>The Draft Genome Sequence and Annotation of the Desert Woodrat Neotoma lepida.</title>
        <authorList>
            <person name="Campbell M."/>
            <person name="Oakeson K.F."/>
            <person name="Yandell M."/>
            <person name="Halpert J.R."/>
            <person name="Dearing D."/>
        </authorList>
    </citation>
    <scope>NUCLEOTIDE SEQUENCE [LARGE SCALE GENOMIC DNA]</scope>
    <source>
        <strain evidence="14">417</strain>
        <tissue evidence="14">Liver</tissue>
    </source>
</reference>
<evidence type="ECO:0000256" key="1">
    <source>
        <dbReference type="ARBA" id="ARBA00004236"/>
    </source>
</evidence>
<accession>A0A1A6G441</accession>
<dbReference type="GO" id="GO:0030154">
    <property type="term" value="P:cell differentiation"/>
    <property type="evidence" value="ECO:0007669"/>
    <property type="project" value="UniProtKB-KW"/>
</dbReference>
<keyword evidence="3" id="KW-1003">Cell membrane</keyword>
<feature type="region of interest" description="Disordered" evidence="12">
    <location>
        <begin position="567"/>
        <end position="586"/>
    </location>
</feature>
<dbReference type="FunFam" id="2.10.25.10:FF:000260">
    <property type="entry name" value="Notch receptor 4"/>
    <property type="match status" value="1"/>
</dbReference>
<dbReference type="Proteomes" id="UP000092124">
    <property type="component" value="Unassembled WGS sequence"/>
</dbReference>
<dbReference type="Gene3D" id="2.10.25.10">
    <property type="entry name" value="Laminin"/>
    <property type="match status" value="7"/>
</dbReference>
<keyword evidence="10" id="KW-0325">Glycoprotein</keyword>
<dbReference type="GO" id="GO:0005886">
    <property type="term" value="C:plasma membrane"/>
    <property type="evidence" value="ECO:0007669"/>
    <property type="project" value="UniProtKB-SubCell"/>
</dbReference>
<feature type="domain" description="EGF-like" evidence="13">
    <location>
        <begin position="306"/>
        <end position="342"/>
    </location>
</feature>
<dbReference type="CDD" id="cd00054">
    <property type="entry name" value="EGF_CA"/>
    <property type="match status" value="7"/>
</dbReference>
<feature type="domain" description="EGF-like" evidence="13">
    <location>
        <begin position="168"/>
        <end position="204"/>
    </location>
</feature>
<evidence type="ECO:0000256" key="7">
    <source>
        <dbReference type="ARBA" id="ARBA00022782"/>
    </source>
</evidence>
<evidence type="ECO:0000256" key="2">
    <source>
        <dbReference type="ARBA" id="ARBA00022473"/>
    </source>
</evidence>
<dbReference type="FunFam" id="2.10.25.10:FF:000080">
    <property type="entry name" value="Neurogenic locus notch 1"/>
    <property type="match status" value="1"/>
</dbReference>
<dbReference type="InterPro" id="IPR000152">
    <property type="entry name" value="EGF-type_Asp/Asn_hydroxyl_site"/>
</dbReference>
<evidence type="ECO:0000313" key="14">
    <source>
        <dbReference type="EMBL" id="OBS60147.1"/>
    </source>
</evidence>
<evidence type="ECO:0000256" key="12">
    <source>
        <dbReference type="SAM" id="MobiDB-lite"/>
    </source>
</evidence>
<evidence type="ECO:0000259" key="13">
    <source>
        <dbReference type="PROSITE" id="PS50026"/>
    </source>
</evidence>
<keyword evidence="4 11" id="KW-0245">EGF-like domain</keyword>
<keyword evidence="8" id="KW-0472">Membrane</keyword>